<feature type="transmembrane region" description="Helical" evidence="5">
    <location>
        <begin position="35"/>
        <end position="53"/>
    </location>
</feature>
<dbReference type="AlphaFoldDB" id="A0A7V2ZJ20"/>
<accession>A0A7V2ZJ20</accession>
<name>A0A7V2ZJ20_9BACT</name>
<keyword evidence="2 5" id="KW-0812">Transmembrane</keyword>
<feature type="transmembrane region" description="Helical" evidence="5">
    <location>
        <begin position="12"/>
        <end position="29"/>
    </location>
</feature>
<dbReference type="Pfam" id="PF04932">
    <property type="entry name" value="Wzy_C"/>
    <property type="match status" value="1"/>
</dbReference>
<reference evidence="7" key="1">
    <citation type="journal article" date="2020" name="mSystems">
        <title>Genome- and Community-Level Interaction Insights into Carbon Utilization and Element Cycling Functions of Hydrothermarchaeota in Hydrothermal Sediment.</title>
        <authorList>
            <person name="Zhou Z."/>
            <person name="Liu Y."/>
            <person name="Xu W."/>
            <person name="Pan J."/>
            <person name="Luo Z.H."/>
            <person name="Li M."/>
        </authorList>
    </citation>
    <scope>NUCLEOTIDE SEQUENCE [LARGE SCALE GENOMIC DNA]</scope>
    <source>
        <strain evidence="7">SpSt-479</strain>
    </source>
</reference>
<evidence type="ECO:0000313" key="7">
    <source>
        <dbReference type="EMBL" id="HFI90850.1"/>
    </source>
</evidence>
<keyword evidence="3 5" id="KW-1133">Transmembrane helix</keyword>
<feature type="domain" description="O-antigen ligase-related" evidence="6">
    <location>
        <begin position="241"/>
        <end position="388"/>
    </location>
</feature>
<feature type="transmembrane region" description="Helical" evidence="5">
    <location>
        <begin position="381"/>
        <end position="401"/>
    </location>
</feature>
<comment type="subcellular location">
    <subcellularLocation>
        <location evidence="1">Membrane</location>
        <topology evidence="1">Multi-pass membrane protein</topology>
    </subcellularLocation>
</comment>
<keyword evidence="7" id="KW-0436">Ligase</keyword>
<evidence type="ECO:0000259" key="6">
    <source>
        <dbReference type="Pfam" id="PF04932"/>
    </source>
</evidence>
<feature type="transmembrane region" description="Helical" evidence="5">
    <location>
        <begin position="60"/>
        <end position="93"/>
    </location>
</feature>
<evidence type="ECO:0000256" key="1">
    <source>
        <dbReference type="ARBA" id="ARBA00004141"/>
    </source>
</evidence>
<dbReference type="InterPro" id="IPR007016">
    <property type="entry name" value="O-antigen_ligase-rel_domated"/>
</dbReference>
<dbReference type="InterPro" id="IPR051533">
    <property type="entry name" value="WaaL-like"/>
</dbReference>
<feature type="transmembrane region" description="Helical" evidence="5">
    <location>
        <begin position="164"/>
        <end position="183"/>
    </location>
</feature>
<feature type="transmembrane region" description="Helical" evidence="5">
    <location>
        <begin position="276"/>
        <end position="296"/>
    </location>
</feature>
<dbReference type="EMBL" id="DSUJ01000008">
    <property type="protein sequence ID" value="HFI90850.1"/>
    <property type="molecule type" value="Genomic_DNA"/>
</dbReference>
<dbReference type="PANTHER" id="PTHR37422:SF13">
    <property type="entry name" value="LIPOPOLYSACCHARIDE BIOSYNTHESIS PROTEIN PA4999-RELATED"/>
    <property type="match status" value="1"/>
</dbReference>
<feature type="transmembrane region" description="Helical" evidence="5">
    <location>
        <begin position="204"/>
        <end position="227"/>
    </location>
</feature>
<gene>
    <name evidence="7" type="ORF">ENS31_04865</name>
</gene>
<dbReference type="GO" id="GO:0016874">
    <property type="term" value="F:ligase activity"/>
    <property type="evidence" value="ECO:0007669"/>
    <property type="project" value="UniProtKB-KW"/>
</dbReference>
<evidence type="ECO:0000256" key="2">
    <source>
        <dbReference type="ARBA" id="ARBA00022692"/>
    </source>
</evidence>
<comment type="caution">
    <text evidence="7">The sequence shown here is derived from an EMBL/GenBank/DDBJ whole genome shotgun (WGS) entry which is preliminary data.</text>
</comment>
<dbReference type="PANTHER" id="PTHR37422">
    <property type="entry name" value="TEICHURONIC ACID BIOSYNTHESIS PROTEIN TUAE"/>
    <property type="match status" value="1"/>
</dbReference>
<feature type="transmembrane region" description="Helical" evidence="5">
    <location>
        <begin position="142"/>
        <end position="158"/>
    </location>
</feature>
<keyword evidence="4 5" id="KW-0472">Membrane</keyword>
<protein>
    <submittedName>
        <fullName evidence="7">O-antigen ligase domain-containing protein</fullName>
    </submittedName>
</protein>
<dbReference type="GO" id="GO:0016020">
    <property type="term" value="C:membrane"/>
    <property type="evidence" value="ECO:0007669"/>
    <property type="project" value="UniProtKB-SubCell"/>
</dbReference>
<proteinExistence type="predicted"/>
<sequence length="473" mass="54765">MNFLELKKSFDKGLFINAFLLALLYFLWIRFSEDYQYLIIPIALLCPYFFVFARKNYLPFLLLMYLVLVGEISPSLRAFVHIVGFVSLSIYLFNNKEKINPVIYSIDKRIKRFLFLFFIILFATSIFSKIPMKGLEILLKEIYFFFILFVFYTSLRLNNNPKDILFILMLSATIMSISSIINLSDFNIIELISSGSSSFRSGGLLSNVNALSGYLVIAFPIFVAYIFNNKNNYSKYIYIFGLVILIMGVLSTISRSAGLSIISGVLFFAYNLNRKLFWRILIIIFLLVLIIVLSPFSEFILTAFRLEQGFSQRDLLWELSANMFKHNWLFGVGPGLWGIEMFNYSPVLQDSFVGYLFYDVNKLTEGFNNSHNYYLVFSTDMGISGLFLSIYLPFVFFSIAIENLRFSRLSGSEVYIINLSLVTVGVSMFIRAFFEGISIITFGWIAIDLPFWSVFAILIYYNRLYKEKLQGEN</sequence>
<organism evidence="7">
    <name type="scientific">Ignavibacterium album</name>
    <dbReference type="NCBI Taxonomy" id="591197"/>
    <lineage>
        <taxon>Bacteria</taxon>
        <taxon>Pseudomonadati</taxon>
        <taxon>Ignavibacteriota</taxon>
        <taxon>Ignavibacteria</taxon>
        <taxon>Ignavibacteriales</taxon>
        <taxon>Ignavibacteriaceae</taxon>
        <taxon>Ignavibacterium</taxon>
    </lineage>
</organism>
<evidence type="ECO:0000256" key="5">
    <source>
        <dbReference type="SAM" id="Phobius"/>
    </source>
</evidence>
<evidence type="ECO:0000256" key="4">
    <source>
        <dbReference type="ARBA" id="ARBA00023136"/>
    </source>
</evidence>
<feature type="transmembrane region" description="Helical" evidence="5">
    <location>
        <begin position="113"/>
        <end position="130"/>
    </location>
</feature>
<feature type="transmembrane region" description="Helical" evidence="5">
    <location>
        <begin position="440"/>
        <end position="461"/>
    </location>
</feature>
<feature type="transmembrane region" description="Helical" evidence="5">
    <location>
        <begin position="239"/>
        <end position="269"/>
    </location>
</feature>
<evidence type="ECO:0000256" key="3">
    <source>
        <dbReference type="ARBA" id="ARBA00022989"/>
    </source>
</evidence>
<feature type="transmembrane region" description="Helical" evidence="5">
    <location>
        <begin position="413"/>
        <end position="434"/>
    </location>
</feature>